<dbReference type="EMBL" id="CP002396">
    <property type="protein sequence ID" value="ADU14197.1"/>
    <property type="molecule type" value="Genomic_DNA"/>
</dbReference>
<dbReference type="PROSITE" id="PS51318">
    <property type="entry name" value="TAT"/>
    <property type="match status" value="1"/>
</dbReference>
<dbReference type="eggNOG" id="ENOG5033JNB">
    <property type="taxonomic scope" value="Bacteria"/>
</dbReference>
<organism evidence="1 2">
    <name type="scientific">Asticcacaulis excentricus (strain ATCC 15261 / DSM 4724 / KCTC 12464 / NCIMB 9791 / VKM B-1370 / CB 48)</name>
    <dbReference type="NCBI Taxonomy" id="573065"/>
    <lineage>
        <taxon>Bacteria</taxon>
        <taxon>Pseudomonadati</taxon>
        <taxon>Pseudomonadota</taxon>
        <taxon>Alphaproteobacteria</taxon>
        <taxon>Caulobacterales</taxon>
        <taxon>Caulobacteraceae</taxon>
        <taxon>Asticcacaulis</taxon>
    </lineage>
</organism>
<accession>E8RUZ7</accession>
<name>E8RUZ7_ASTEC</name>
<gene>
    <name evidence="1" type="ordered locus">Astex_2547</name>
</gene>
<dbReference type="KEGG" id="aex:Astex_2547"/>
<dbReference type="Proteomes" id="UP000001492">
    <property type="component" value="Chromosome 2"/>
</dbReference>
<proteinExistence type="predicted"/>
<protein>
    <submittedName>
        <fullName evidence="1">Uncharacterized protein</fullName>
    </submittedName>
</protein>
<reference evidence="2" key="1">
    <citation type="submission" date="2010-12" db="EMBL/GenBank/DDBJ databases">
        <title>Complete sequence of chromosome 2 of Asticcacaulis excentricus CB 48.</title>
        <authorList>
            <consortium name="US DOE Joint Genome Institute"/>
            <person name="Lucas S."/>
            <person name="Copeland A."/>
            <person name="Lapidus A."/>
            <person name="Cheng J.-F."/>
            <person name="Bruce D."/>
            <person name="Goodwin L."/>
            <person name="Pitluck S."/>
            <person name="Teshima H."/>
            <person name="Davenport K."/>
            <person name="Detter J.C."/>
            <person name="Han C."/>
            <person name="Tapia R."/>
            <person name="Land M."/>
            <person name="Hauser L."/>
            <person name="Jeffries C."/>
            <person name="Kyrpides N."/>
            <person name="Ivanova N."/>
            <person name="Ovchinnikova G."/>
            <person name="Brun Y.V."/>
            <person name="Woyke T."/>
        </authorList>
    </citation>
    <scope>NUCLEOTIDE SEQUENCE [LARGE SCALE GENOMIC DNA]</scope>
    <source>
        <strain evidence="2">ATCC 15261 / DSM 4724 / KCTC 12464 / NCIMB 9791 / VKM B-1370 / CB 48</strain>
    </source>
</reference>
<sequence length="221" mass="22765">MTVFNRRGFVGSAAALTVVGASAARAETKDVPCTDIFPFLLNYLNLPTAERTHFRLAYKLAVTGAKLSDIRLVLKHNGETPLNVAADNTLTPLPPVAALKAKAPVTVTRPDGSKIGLTLLIAAALPPAAAYAAPDLRKAVEQARAGAKKAAGVMSLAVPNLDRIVFVGAAGGQAIGADGKGVALPKTKDGHPVFQPAAQGVAARVTLDKAPTLLRIDAKPK</sequence>
<dbReference type="InterPro" id="IPR006311">
    <property type="entry name" value="TAT_signal"/>
</dbReference>
<evidence type="ECO:0000313" key="1">
    <source>
        <dbReference type="EMBL" id="ADU14197.1"/>
    </source>
</evidence>
<dbReference type="HOGENOM" id="CLU_103643_0_0_5"/>
<dbReference type="OrthoDB" id="7172710at2"/>
<evidence type="ECO:0000313" key="2">
    <source>
        <dbReference type="Proteomes" id="UP000001492"/>
    </source>
</evidence>
<dbReference type="STRING" id="573065.Astex_2547"/>
<keyword evidence="2" id="KW-1185">Reference proteome</keyword>
<dbReference type="RefSeq" id="WP_013480021.1">
    <property type="nucleotide sequence ID" value="NC_014817.1"/>
</dbReference>
<dbReference type="AlphaFoldDB" id="E8RUZ7"/>